<reference evidence="1 2" key="2">
    <citation type="submission" date="2019-07" db="EMBL/GenBank/DDBJ databases">
        <title>Helicobacter labacensis sp. nov., Helicobacter mehlei sp. nov. and Helicobacter vulpis sp. nov., isolated from gastric mucosa of red fox (Vulpis vulpis).</title>
        <authorList>
            <person name="Kusar D."/>
            <person name="Gruntar I."/>
            <person name="Pate M."/>
            <person name="Zajc U."/>
            <person name="Ocepek M."/>
        </authorList>
    </citation>
    <scope>NUCLEOTIDE SEQUENCE [LARGE SCALE GENOMIC DNA]</scope>
    <source>
        <strain evidence="1 2">L8b</strain>
    </source>
</reference>
<gene>
    <name evidence="1" type="ORF">FNE76_00015</name>
</gene>
<comment type="caution">
    <text evidence="1">The sequence shown here is derived from an EMBL/GenBank/DDBJ whole genome shotgun (WGS) entry which is preliminary data.</text>
</comment>
<sequence>MSVYAYMQNAEQKLVVVQDGKILEGEDQARALEFINQTLLTLLDKTKLAKETFMICGGKRLAHLKHSKSNHVGRVCYAILIYDNNENPHVIAPSAQALGFESAKIPRKFKWLSCTLYQFWAWLRDLLNTLKRKGQK</sequence>
<organism evidence="1 2">
    <name type="scientific">Helicobacter mehlei</name>
    <dbReference type="NCBI Taxonomy" id="2316080"/>
    <lineage>
        <taxon>Bacteria</taxon>
        <taxon>Pseudomonadati</taxon>
        <taxon>Campylobacterota</taxon>
        <taxon>Epsilonproteobacteria</taxon>
        <taxon>Campylobacterales</taxon>
        <taxon>Helicobacteraceae</taxon>
        <taxon>Helicobacter</taxon>
    </lineage>
</organism>
<dbReference type="RefSeq" id="WP_120948147.1">
    <property type="nucleotide sequence ID" value="NZ_QXQS01000006.1"/>
</dbReference>
<evidence type="ECO:0000313" key="2">
    <source>
        <dbReference type="Proteomes" id="UP000319322"/>
    </source>
</evidence>
<proteinExistence type="predicted"/>
<name>A0A553V341_9HELI</name>
<reference evidence="2" key="1">
    <citation type="submission" date="2019-07" db="EMBL/GenBank/DDBJ databases">
        <title>Helicobacter labacensis sp. nov., Helicobacter mehlei sp. nov. and Helicobacter vulpis sp. nov., isolated from gastric mucosa of red fox (Vulpis vulpis).</title>
        <authorList>
            <person name="Papic B."/>
        </authorList>
    </citation>
    <scope>NUCLEOTIDE SEQUENCE [LARGE SCALE GENOMIC DNA]</scope>
    <source>
        <strain evidence="2">L8b</strain>
    </source>
</reference>
<dbReference type="Proteomes" id="UP000319322">
    <property type="component" value="Unassembled WGS sequence"/>
</dbReference>
<keyword evidence="2" id="KW-1185">Reference proteome</keyword>
<dbReference type="AlphaFoldDB" id="A0A553V341"/>
<protein>
    <submittedName>
        <fullName evidence="1">Uncharacterized protein</fullName>
    </submittedName>
</protein>
<evidence type="ECO:0000313" key="1">
    <source>
        <dbReference type="EMBL" id="TSA86899.1"/>
    </source>
</evidence>
<reference evidence="1 2" key="3">
    <citation type="submission" date="2019-07" db="EMBL/GenBank/DDBJ databases">
        <authorList>
            <person name="Papic B."/>
        </authorList>
    </citation>
    <scope>NUCLEOTIDE SEQUENCE [LARGE SCALE GENOMIC DNA]</scope>
    <source>
        <strain evidence="1 2">L8b</strain>
    </source>
</reference>
<dbReference type="EMBL" id="VKGC01000001">
    <property type="protein sequence ID" value="TSA86899.1"/>
    <property type="molecule type" value="Genomic_DNA"/>
</dbReference>
<accession>A0A553V341</accession>